<keyword evidence="9 11" id="KW-0472">Membrane</keyword>
<evidence type="ECO:0000256" key="4">
    <source>
        <dbReference type="ARBA" id="ARBA00022679"/>
    </source>
</evidence>
<comment type="similarity">
    <text evidence="2 11">Belongs to the glycosyltransferase 31 family.</text>
</comment>
<keyword evidence="8 11" id="KW-0333">Golgi apparatus</keyword>
<feature type="transmembrane region" description="Helical" evidence="11">
    <location>
        <begin position="12"/>
        <end position="35"/>
    </location>
</feature>
<keyword evidence="4" id="KW-0808">Transferase</keyword>
<dbReference type="GO" id="GO:0008194">
    <property type="term" value="F:UDP-glycosyltransferase activity"/>
    <property type="evidence" value="ECO:0007669"/>
    <property type="project" value="TreeGrafter"/>
</dbReference>
<sequence length="348" mass="41361">MNLETMWRRKYKYFVCALMLLCVYNFFGVGDYMYARSFQDFAYPLNIDLKPIIDEVLQGKKPSVQPINYYPYKFLTNSGKCNTLEKLDLFIVVKSAMNHFGHRQAIRKTYGQEDLIPGRIVKTLFFLGVDNPPKSKLQKMIDKEIEQYKDIVQINFHDNYYNNTIKTMMSFRWVFQHCSTADFYLFTDDDMYISVNNLLDYVHERNEIDGNEIPVDNDVEKRDRHMFAGYVFESSPQRFKTSKWRVSLDEYPWDRWPAYVTAGAYIVSNLSMKTMYIGSYFVKHFRFDDIYLGIVAKKVGIDPTHCPGMYFYKKKYSKEGYRKVIASHGYSDHEELIRVWTEQNIQPD</sequence>
<keyword evidence="7 11" id="KW-1133">Transmembrane helix</keyword>
<name>A0A1E1W1F1_PECGO</name>
<evidence type="ECO:0000256" key="8">
    <source>
        <dbReference type="ARBA" id="ARBA00023034"/>
    </source>
</evidence>
<keyword evidence="5 11" id="KW-0812">Transmembrane</keyword>
<dbReference type="GO" id="GO:0000139">
    <property type="term" value="C:Golgi membrane"/>
    <property type="evidence" value="ECO:0007669"/>
    <property type="project" value="UniProtKB-SubCell"/>
</dbReference>
<evidence type="ECO:0000256" key="10">
    <source>
        <dbReference type="ARBA" id="ARBA00023180"/>
    </source>
</evidence>
<dbReference type="Gene3D" id="3.90.550.50">
    <property type="match status" value="1"/>
</dbReference>
<dbReference type="GO" id="GO:0016758">
    <property type="term" value="F:hexosyltransferase activity"/>
    <property type="evidence" value="ECO:0007669"/>
    <property type="project" value="InterPro"/>
</dbReference>
<gene>
    <name evidence="12" type="ORF">g.11303</name>
</gene>
<dbReference type="GO" id="GO:0006493">
    <property type="term" value="P:protein O-linked glycosylation"/>
    <property type="evidence" value="ECO:0007669"/>
    <property type="project" value="TreeGrafter"/>
</dbReference>
<protein>
    <recommendedName>
        <fullName evidence="11">Hexosyltransferase</fullName>
        <ecNumber evidence="11">2.4.1.-</ecNumber>
    </recommendedName>
</protein>
<reference evidence="12" key="1">
    <citation type="submission" date="2015-09" db="EMBL/GenBank/DDBJ databases">
        <title>De novo assembly of Pectinophora gossypiella (Pink Bollworm) gut transcriptome.</title>
        <authorList>
            <person name="Tassone E.E."/>
        </authorList>
    </citation>
    <scope>NUCLEOTIDE SEQUENCE</scope>
</reference>
<dbReference type="PANTHER" id="PTHR11214">
    <property type="entry name" value="BETA-1,3-N-ACETYLGLUCOSAMINYLTRANSFERASE"/>
    <property type="match status" value="1"/>
</dbReference>
<keyword evidence="3 11" id="KW-0328">Glycosyltransferase</keyword>
<proteinExistence type="inferred from homology"/>
<evidence type="ECO:0000256" key="5">
    <source>
        <dbReference type="ARBA" id="ARBA00022692"/>
    </source>
</evidence>
<dbReference type="PANTHER" id="PTHR11214:SF349">
    <property type="entry name" value="BETA-1,3-GALACTOSYLTRANSFERASE BRN"/>
    <property type="match status" value="1"/>
</dbReference>
<keyword evidence="10" id="KW-0325">Glycoprotein</keyword>
<evidence type="ECO:0000256" key="3">
    <source>
        <dbReference type="ARBA" id="ARBA00022676"/>
    </source>
</evidence>
<organism evidence="12">
    <name type="scientific">Pectinophora gossypiella</name>
    <name type="common">Cotton pink bollworm</name>
    <name type="synonym">Depressaria gossypiella</name>
    <dbReference type="NCBI Taxonomy" id="13191"/>
    <lineage>
        <taxon>Eukaryota</taxon>
        <taxon>Metazoa</taxon>
        <taxon>Ecdysozoa</taxon>
        <taxon>Arthropoda</taxon>
        <taxon>Hexapoda</taxon>
        <taxon>Insecta</taxon>
        <taxon>Pterygota</taxon>
        <taxon>Neoptera</taxon>
        <taxon>Endopterygota</taxon>
        <taxon>Lepidoptera</taxon>
        <taxon>Glossata</taxon>
        <taxon>Ditrysia</taxon>
        <taxon>Gelechioidea</taxon>
        <taxon>Gelechiidae</taxon>
        <taxon>Apatetrinae</taxon>
        <taxon>Pectinophora</taxon>
    </lineage>
</organism>
<dbReference type="AlphaFoldDB" id="A0A1E1W1F1"/>
<dbReference type="EMBL" id="GDQN01010292">
    <property type="protein sequence ID" value="JAT80762.1"/>
    <property type="molecule type" value="Transcribed_RNA"/>
</dbReference>
<dbReference type="Pfam" id="PF01762">
    <property type="entry name" value="Galactosyl_T"/>
    <property type="match status" value="1"/>
</dbReference>
<dbReference type="OrthoDB" id="5957813at2759"/>
<evidence type="ECO:0000313" key="12">
    <source>
        <dbReference type="EMBL" id="JAT80762.1"/>
    </source>
</evidence>
<comment type="subcellular location">
    <subcellularLocation>
        <location evidence="1 11">Golgi apparatus membrane</location>
        <topology evidence="1 11">Single-pass type II membrane protein</topology>
    </subcellularLocation>
</comment>
<evidence type="ECO:0000256" key="11">
    <source>
        <dbReference type="RuleBase" id="RU363063"/>
    </source>
</evidence>
<evidence type="ECO:0000256" key="1">
    <source>
        <dbReference type="ARBA" id="ARBA00004323"/>
    </source>
</evidence>
<keyword evidence="6 11" id="KW-0735">Signal-anchor</keyword>
<accession>A0A1E1W1F1</accession>
<evidence type="ECO:0000256" key="6">
    <source>
        <dbReference type="ARBA" id="ARBA00022968"/>
    </source>
</evidence>
<dbReference type="EC" id="2.4.1.-" evidence="11"/>
<evidence type="ECO:0000256" key="9">
    <source>
        <dbReference type="ARBA" id="ARBA00023136"/>
    </source>
</evidence>
<evidence type="ECO:0000256" key="2">
    <source>
        <dbReference type="ARBA" id="ARBA00008661"/>
    </source>
</evidence>
<dbReference type="FunFam" id="3.90.550.50:FF:000001">
    <property type="entry name" value="Hexosyltransferase"/>
    <property type="match status" value="1"/>
</dbReference>
<evidence type="ECO:0000256" key="7">
    <source>
        <dbReference type="ARBA" id="ARBA00022989"/>
    </source>
</evidence>
<dbReference type="InterPro" id="IPR002659">
    <property type="entry name" value="Glyco_trans_31"/>
</dbReference>